<organism evidence="1 2">
    <name type="scientific">Herbidospora galbida</name>
    <dbReference type="NCBI Taxonomy" id="2575442"/>
    <lineage>
        <taxon>Bacteria</taxon>
        <taxon>Bacillati</taxon>
        <taxon>Actinomycetota</taxon>
        <taxon>Actinomycetes</taxon>
        <taxon>Streptosporangiales</taxon>
        <taxon>Streptosporangiaceae</taxon>
        <taxon>Herbidospora</taxon>
    </lineage>
</organism>
<reference evidence="1 2" key="1">
    <citation type="submission" date="2019-04" db="EMBL/GenBank/DDBJ databases">
        <title>Herbidospora sp. NEAU-GS14.nov., a novel actinomycete isolated from soil.</title>
        <authorList>
            <person name="Han L."/>
        </authorList>
    </citation>
    <scope>NUCLEOTIDE SEQUENCE [LARGE SCALE GENOMIC DNA]</scope>
    <source>
        <strain evidence="1 2">NEAU-GS14</strain>
    </source>
</reference>
<dbReference type="EMBL" id="SZQA01000003">
    <property type="protein sequence ID" value="TKK90526.1"/>
    <property type="molecule type" value="Genomic_DNA"/>
</dbReference>
<evidence type="ECO:0000313" key="2">
    <source>
        <dbReference type="Proteomes" id="UP000308705"/>
    </source>
</evidence>
<evidence type="ECO:0000313" key="1">
    <source>
        <dbReference type="EMBL" id="TKK90526.1"/>
    </source>
</evidence>
<comment type="caution">
    <text evidence="1">The sequence shown here is derived from an EMBL/GenBank/DDBJ whole genome shotgun (WGS) entry which is preliminary data.</text>
</comment>
<accession>A0A4U3MQZ1</accession>
<sequence length="153" mass="17042">MRTSIYLPDALAEQIKQYEISISEVAQAAFQVAVERAQLQEKVMSDIAAVAARLQGGITKIMQMQYATGRDAGIAWAKRNASIEELRAITDKYWSDHSNIIDLIAEAYSPGSSVDYEDDVSEEEKTAMYDAFEQGFVQGAGEVWEAVKPLLEW</sequence>
<dbReference type="AlphaFoldDB" id="A0A4U3MQZ1"/>
<proteinExistence type="predicted"/>
<name>A0A4U3MQZ1_9ACTN</name>
<dbReference type="RefSeq" id="WP_137245994.1">
    <property type="nucleotide sequence ID" value="NZ_SZQA01000003.1"/>
</dbReference>
<gene>
    <name evidence="1" type="ORF">FDA94_05910</name>
</gene>
<dbReference type="Proteomes" id="UP000308705">
    <property type="component" value="Unassembled WGS sequence"/>
</dbReference>
<keyword evidence="2" id="KW-1185">Reference proteome</keyword>
<protein>
    <submittedName>
        <fullName evidence="1">Uncharacterized protein</fullName>
    </submittedName>
</protein>